<keyword evidence="7" id="KW-0547">Nucleotide-binding</keyword>
<evidence type="ECO:0000256" key="3">
    <source>
        <dbReference type="ARBA" id="ARBA00022679"/>
    </source>
</evidence>
<keyword evidence="2 7" id="KW-0859">Xylose metabolism</keyword>
<evidence type="ECO:0000256" key="7">
    <source>
        <dbReference type="RuleBase" id="RU367058"/>
    </source>
</evidence>
<comment type="caution">
    <text evidence="9">The sequence shown here is derived from an EMBL/GenBank/DDBJ whole genome shotgun (WGS) entry which is preliminary data.</text>
</comment>
<reference evidence="9" key="1">
    <citation type="submission" date="2021-03" db="EMBL/GenBank/DDBJ databases">
        <title>Comparative genomics and phylogenomic investigation of the class Geoglossomycetes provide insights into ecological specialization and systematics.</title>
        <authorList>
            <person name="Melie T."/>
            <person name="Pirro S."/>
            <person name="Miller A.N."/>
            <person name="Quandt A."/>
        </authorList>
    </citation>
    <scope>NUCLEOTIDE SEQUENCE</scope>
    <source>
        <strain evidence="9">CAQ_001_2017</strain>
    </source>
</reference>
<comment type="similarity">
    <text evidence="1 7">Belongs to the FGGY kinase family.</text>
</comment>
<dbReference type="PANTHER" id="PTHR10196:SF57">
    <property type="entry name" value="XYLULOSE KINASE"/>
    <property type="match status" value="1"/>
</dbReference>
<dbReference type="EMBL" id="JAGHQM010000888">
    <property type="protein sequence ID" value="KAH0557173.1"/>
    <property type="molecule type" value="Genomic_DNA"/>
</dbReference>
<evidence type="ECO:0000259" key="8">
    <source>
        <dbReference type="Pfam" id="PF02782"/>
    </source>
</evidence>
<keyword evidence="7" id="KW-0067">ATP-binding</keyword>
<evidence type="ECO:0000313" key="10">
    <source>
        <dbReference type="Proteomes" id="UP000750711"/>
    </source>
</evidence>
<evidence type="ECO:0000256" key="1">
    <source>
        <dbReference type="ARBA" id="ARBA00009156"/>
    </source>
</evidence>
<dbReference type="GO" id="GO:0005524">
    <property type="term" value="F:ATP binding"/>
    <property type="evidence" value="ECO:0007669"/>
    <property type="project" value="UniProtKB-UniRule"/>
</dbReference>
<keyword evidence="4 7" id="KW-0418">Kinase</keyword>
<dbReference type="InterPro" id="IPR043129">
    <property type="entry name" value="ATPase_NBD"/>
</dbReference>
<dbReference type="CDD" id="cd07776">
    <property type="entry name" value="ASKHA_NBD_FGGY_SpXK-like"/>
    <property type="match status" value="1"/>
</dbReference>
<evidence type="ECO:0000256" key="2">
    <source>
        <dbReference type="ARBA" id="ARBA00022629"/>
    </source>
</evidence>
<dbReference type="GO" id="GO:0042732">
    <property type="term" value="P:D-xylose metabolic process"/>
    <property type="evidence" value="ECO:0007669"/>
    <property type="project" value="UniProtKB-UniRule"/>
</dbReference>
<dbReference type="InterPro" id="IPR042024">
    <property type="entry name" value="D-XK_euk"/>
</dbReference>
<dbReference type="InterPro" id="IPR018485">
    <property type="entry name" value="FGGY_C"/>
</dbReference>
<dbReference type="AlphaFoldDB" id="A0A9P8LA86"/>
<dbReference type="GO" id="GO:0005829">
    <property type="term" value="C:cytosol"/>
    <property type="evidence" value="ECO:0007669"/>
    <property type="project" value="TreeGrafter"/>
</dbReference>
<keyword evidence="3 7" id="KW-0808">Transferase</keyword>
<evidence type="ECO:0000256" key="5">
    <source>
        <dbReference type="ARBA" id="ARBA00025184"/>
    </source>
</evidence>
<dbReference type="EC" id="2.7.1.17" evidence="7"/>
<evidence type="ECO:0000256" key="6">
    <source>
        <dbReference type="ARBA" id="ARBA00048885"/>
    </source>
</evidence>
<organism evidence="9 10">
    <name type="scientific">Trichoglossum hirsutum</name>
    <dbReference type="NCBI Taxonomy" id="265104"/>
    <lineage>
        <taxon>Eukaryota</taxon>
        <taxon>Fungi</taxon>
        <taxon>Dikarya</taxon>
        <taxon>Ascomycota</taxon>
        <taxon>Pezizomycotina</taxon>
        <taxon>Geoglossomycetes</taxon>
        <taxon>Geoglossales</taxon>
        <taxon>Geoglossaceae</taxon>
        <taxon>Trichoglossum</taxon>
    </lineage>
</organism>
<name>A0A9P8LA86_9PEZI</name>
<comment type="catalytic activity">
    <reaction evidence="6 7">
        <text>D-xylulose + ATP = D-xylulose 5-phosphate + ADP + H(+)</text>
        <dbReference type="Rhea" id="RHEA:10964"/>
        <dbReference type="ChEBI" id="CHEBI:15378"/>
        <dbReference type="ChEBI" id="CHEBI:17140"/>
        <dbReference type="ChEBI" id="CHEBI:30616"/>
        <dbReference type="ChEBI" id="CHEBI:57737"/>
        <dbReference type="ChEBI" id="CHEBI:456216"/>
        <dbReference type="EC" id="2.7.1.17"/>
    </reaction>
</comment>
<protein>
    <recommendedName>
        <fullName evidence="7">Xylulose kinase</fullName>
        <ecNumber evidence="7">2.7.1.17</ecNumber>
    </recommendedName>
</protein>
<keyword evidence="10" id="KW-1185">Reference proteome</keyword>
<feature type="domain" description="Carbohydrate kinase FGGY C-terminal" evidence="8">
    <location>
        <begin position="276"/>
        <end position="492"/>
    </location>
</feature>
<dbReference type="FunFam" id="3.30.420.40:FF:000170">
    <property type="entry name" value="D-xylulose kinase"/>
    <property type="match status" value="1"/>
</dbReference>
<evidence type="ECO:0000313" key="9">
    <source>
        <dbReference type="EMBL" id="KAH0557173.1"/>
    </source>
</evidence>
<dbReference type="PANTHER" id="PTHR10196">
    <property type="entry name" value="SUGAR KINASE"/>
    <property type="match status" value="1"/>
</dbReference>
<dbReference type="SUPFAM" id="SSF53067">
    <property type="entry name" value="Actin-like ATPase domain"/>
    <property type="match status" value="2"/>
</dbReference>
<gene>
    <name evidence="9" type="ORF">GP486_005037</name>
</gene>
<sequence length="556" mass="60715">MSSSGPLYLGLDLSTQQLKAVAITSKLAVVCEAKVEFDVDLPEYGVKKGVHVIEGGREVYAPVAMWLDALDLVLKRLKENGLQFGCVKGVSGAGQQHGSVYWSQKAEILLETLDPSKALVEQLAPGAFSHPWSPNWQDASTQTECDKFDERLGGEGELARVTGSKAHHAISSFLASVFLGSIAPIDIGDACGMNLWDIGEARWNESLLELTAGKDGVDDLRRKLGDVREDGGGSLGSISSWFVSRYGFPEDCQIAPFTGDNPSTILALPLRPLDAIVSLGTSTTFLMSTPKYIPHPSYHFFNHPTTPGLYMFMLCYKNGGLARERIRDSINEAAGNQEKGSWDEFNRAVRSSLQFGMRRSSDPIKLGLYFPLPEIVPNVRAGTWRFYYNPSTGSLAEVNERSGYWKIPRDDARIIVESQLLSLRLRSQNLVHAPGGDLPPQPRRIYLAGGASLNPTIVSLVEDVLGGAEGVYSLNTNGNACALGAAYKAVWSGERKAEERFEEFIGARWREGDAVKKVGEGYRSLTWGEYGRVLKGFEEAERIALDGEKQAGNAAT</sequence>
<dbReference type="Proteomes" id="UP000750711">
    <property type="component" value="Unassembled WGS sequence"/>
</dbReference>
<dbReference type="Pfam" id="PF02782">
    <property type="entry name" value="FGGY_C"/>
    <property type="match status" value="1"/>
</dbReference>
<dbReference type="GO" id="GO:0004856">
    <property type="term" value="F:D-xylulokinase activity"/>
    <property type="evidence" value="ECO:0007669"/>
    <property type="project" value="UniProtKB-UniRule"/>
</dbReference>
<proteinExistence type="inferred from homology"/>
<keyword evidence="7" id="KW-0119">Carbohydrate metabolism</keyword>
<dbReference type="Gene3D" id="3.30.420.40">
    <property type="match status" value="3"/>
</dbReference>
<accession>A0A9P8LA86</accession>
<dbReference type="GO" id="GO:0005997">
    <property type="term" value="P:xylulose metabolic process"/>
    <property type="evidence" value="ECO:0007669"/>
    <property type="project" value="TreeGrafter"/>
</dbReference>
<evidence type="ECO:0000256" key="4">
    <source>
        <dbReference type="ARBA" id="ARBA00022777"/>
    </source>
</evidence>
<comment type="function">
    <text evidence="5 7">Highly specific D-xylulose kinase which participates in the catabolism of xylose. Xylose is a major component of hemicelluloses such as xylan. Most fungi utilize D-xylose via three enzymatic reactions, xylose reductase (XR), xylitol dehydrogenase (XDH), and xylulokinase, to form xylulose 5-phosphate, which enters pentose phosphate pathway.</text>
</comment>